<dbReference type="SUPFAM" id="SSF49265">
    <property type="entry name" value="Fibronectin type III"/>
    <property type="match status" value="1"/>
</dbReference>
<evidence type="ECO:0000313" key="1">
    <source>
        <dbReference type="EMBL" id="AFR79329.1"/>
    </source>
</evidence>
<dbReference type="InterPro" id="IPR013783">
    <property type="entry name" value="Ig-like_fold"/>
</dbReference>
<dbReference type="Gene3D" id="2.60.40.10">
    <property type="entry name" value="Immunoglobulins"/>
    <property type="match status" value="1"/>
</dbReference>
<feature type="non-terminal residue" evidence="1">
    <location>
        <position position="60"/>
    </location>
</feature>
<name>V5IZI7_AZUFA</name>
<proteinExistence type="predicted"/>
<dbReference type="InterPro" id="IPR036116">
    <property type="entry name" value="FN3_sf"/>
</dbReference>
<dbReference type="AlphaFoldDB" id="V5IZI7"/>
<feature type="non-terminal residue" evidence="1">
    <location>
        <position position="1"/>
    </location>
</feature>
<keyword evidence="1" id="KW-0675">Receptor</keyword>
<accession>V5IZI7</accession>
<organism evidence="1">
    <name type="scientific">Azumapecten farreri</name>
    <name type="common">Farrer's scallop</name>
    <name type="synonym">Chlamys farreri</name>
    <dbReference type="NCBI Taxonomy" id="106299"/>
    <lineage>
        <taxon>Eukaryota</taxon>
        <taxon>Metazoa</taxon>
        <taxon>Spiralia</taxon>
        <taxon>Lophotrochozoa</taxon>
        <taxon>Mollusca</taxon>
        <taxon>Bivalvia</taxon>
        <taxon>Autobranchia</taxon>
        <taxon>Pteriomorphia</taxon>
        <taxon>Pectinida</taxon>
        <taxon>Pectinoidea</taxon>
        <taxon>Pectinidae</taxon>
        <taxon>Azumapecten</taxon>
    </lineage>
</organism>
<reference evidence="1" key="1">
    <citation type="submission" date="2012-09" db="EMBL/GenBank/DDBJ databases">
        <authorList>
            <person name="Lian S."/>
            <person name="Zhan L."/>
            <person name="Hu X."/>
            <person name="Bao Z."/>
        </authorList>
    </citation>
    <scope>NUCLEOTIDE SEQUENCE</scope>
</reference>
<dbReference type="EMBL" id="JX661500">
    <property type="protein sequence ID" value="AFR79329.1"/>
    <property type="molecule type" value="Genomic_DNA"/>
</dbReference>
<protein>
    <submittedName>
        <fullName evidence="1">Insulin receptor</fullName>
    </submittedName>
</protein>
<sequence length="60" mass="6944">ETNNGDQMPCVYATLNLTIFQVGPRVALLRWENFKIADQRNLLSYVIHYKEAPVQNVSTY</sequence>